<evidence type="ECO:0000313" key="3">
    <source>
        <dbReference type="Proteomes" id="UP000193484"/>
    </source>
</evidence>
<dbReference type="Pfam" id="PF00196">
    <property type="entry name" value="GerE"/>
    <property type="match status" value="1"/>
</dbReference>
<dbReference type="EMBL" id="LQOJ01000020">
    <property type="protein sequence ID" value="ORV06799.1"/>
    <property type="molecule type" value="Genomic_DNA"/>
</dbReference>
<dbReference type="GO" id="GO:0006355">
    <property type="term" value="P:regulation of DNA-templated transcription"/>
    <property type="evidence" value="ECO:0007669"/>
    <property type="project" value="InterPro"/>
</dbReference>
<dbReference type="SMART" id="SM00421">
    <property type="entry name" value="HTH_LUXR"/>
    <property type="match status" value="1"/>
</dbReference>
<dbReference type="STRING" id="1793.AWC04_04985"/>
<dbReference type="InterPro" id="IPR016032">
    <property type="entry name" value="Sig_transdc_resp-reg_C-effctor"/>
</dbReference>
<dbReference type="CDD" id="cd06170">
    <property type="entry name" value="LuxR_C_like"/>
    <property type="match status" value="1"/>
</dbReference>
<dbReference type="Proteomes" id="UP000193484">
    <property type="component" value="Unassembled WGS sequence"/>
</dbReference>
<organism evidence="2 3">
    <name type="scientific">Mycolicibacterium fallax</name>
    <name type="common">Mycobacterium fallax</name>
    <dbReference type="NCBI Taxonomy" id="1793"/>
    <lineage>
        <taxon>Bacteria</taxon>
        <taxon>Bacillati</taxon>
        <taxon>Actinomycetota</taxon>
        <taxon>Actinomycetes</taxon>
        <taxon>Mycobacteriales</taxon>
        <taxon>Mycobacteriaceae</taxon>
        <taxon>Mycolicibacterium</taxon>
    </lineage>
</organism>
<keyword evidence="3" id="KW-1185">Reference proteome</keyword>
<dbReference type="PRINTS" id="PR00038">
    <property type="entry name" value="HTHLUXR"/>
</dbReference>
<dbReference type="PROSITE" id="PS50043">
    <property type="entry name" value="HTH_LUXR_2"/>
    <property type="match status" value="1"/>
</dbReference>
<dbReference type="AlphaFoldDB" id="A0A1X1RIC9"/>
<dbReference type="GO" id="GO:0003677">
    <property type="term" value="F:DNA binding"/>
    <property type="evidence" value="ECO:0007669"/>
    <property type="project" value="InterPro"/>
</dbReference>
<protein>
    <recommendedName>
        <fullName evidence="1">HTH luxR-type domain-containing protein</fullName>
    </recommendedName>
</protein>
<evidence type="ECO:0000313" key="2">
    <source>
        <dbReference type="EMBL" id="ORV06799.1"/>
    </source>
</evidence>
<sequence length="330" mass="35231">MMVDIQLLFDGGTAGLVVSDGASRVPRCTCMADDARTAYQDYYHPIDYVLADVEAGPVGLMVPGSGLIARAAGSEFDVDWMRPHRFTRGFFVRLTAGGDNVTFLVAGDGSRFETAARAAVFAALIPHVQQALHIEQRLHGRVLNAEDAERAADSIQRGLVLLDRGGAVIHANAAAEAILEHSDGLSRRGGRLRIEETSGRTRLQAAISAAATPGGSTDPAAQWVLCNRPSGKRPYLLHVLPAADGAVLTVVVDLDLPVKPPADVLRRIYGLTRAESDVAVRILGGKGLAPIAEELSVSLTTVRTHLQRIFDKTGTHRQAELVRLLLTLSG</sequence>
<dbReference type="Gene3D" id="1.10.10.10">
    <property type="entry name" value="Winged helix-like DNA-binding domain superfamily/Winged helix DNA-binding domain"/>
    <property type="match status" value="1"/>
</dbReference>
<reference evidence="2 3" key="1">
    <citation type="submission" date="2016-01" db="EMBL/GenBank/DDBJ databases">
        <title>The new phylogeny of the genus Mycobacterium.</title>
        <authorList>
            <person name="Tarcisio F."/>
            <person name="Conor M."/>
            <person name="Antonella G."/>
            <person name="Elisabetta G."/>
            <person name="Giulia F.S."/>
            <person name="Sara T."/>
            <person name="Anna F."/>
            <person name="Clotilde B."/>
            <person name="Roberto B."/>
            <person name="Veronica D.S."/>
            <person name="Fabio R."/>
            <person name="Monica P."/>
            <person name="Olivier J."/>
            <person name="Enrico T."/>
            <person name="Nicola S."/>
        </authorList>
    </citation>
    <scope>NUCLEOTIDE SEQUENCE [LARGE SCALE GENOMIC DNA]</scope>
    <source>
        <strain evidence="2 3">DSM 44179</strain>
    </source>
</reference>
<comment type="caution">
    <text evidence="2">The sequence shown here is derived from an EMBL/GenBank/DDBJ whole genome shotgun (WGS) entry which is preliminary data.</text>
</comment>
<dbReference type="SUPFAM" id="SSF46894">
    <property type="entry name" value="C-terminal effector domain of the bipartite response regulators"/>
    <property type="match status" value="1"/>
</dbReference>
<dbReference type="InterPro" id="IPR036388">
    <property type="entry name" value="WH-like_DNA-bd_sf"/>
</dbReference>
<gene>
    <name evidence="2" type="ORF">AWC04_04985</name>
</gene>
<name>A0A1X1RIC9_MYCFA</name>
<dbReference type="InterPro" id="IPR000792">
    <property type="entry name" value="Tscrpt_reg_LuxR_C"/>
</dbReference>
<evidence type="ECO:0000259" key="1">
    <source>
        <dbReference type="PROSITE" id="PS50043"/>
    </source>
</evidence>
<feature type="domain" description="HTH luxR-type" evidence="1">
    <location>
        <begin position="264"/>
        <end position="329"/>
    </location>
</feature>
<accession>A0A1X1RIC9</accession>
<proteinExistence type="predicted"/>